<dbReference type="EMBL" id="OD005321">
    <property type="protein sequence ID" value="CAD7411365.1"/>
    <property type="molecule type" value="Genomic_DNA"/>
</dbReference>
<gene>
    <name evidence="1" type="ORF">TPSB3V08_LOCUS7848</name>
</gene>
<organism evidence="1">
    <name type="scientific">Timema poppense</name>
    <name type="common">Walking stick</name>
    <dbReference type="NCBI Taxonomy" id="170557"/>
    <lineage>
        <taxon>Eukaryota</taxon>
        <taxon>Metazoa</taxon>
        <taxon>Ecdysozoa</taxon>
        <taxon>Arthropoda</taxon>
        <taxon>Hexapoda</taxon>
        <taxon>Insecta</taxon>
        <taxon>Pterygota</taxon>
        <taxon>Neoptera</taxon>
        <taxon>Polyneoptera</taxon>
        <taxon>Phasmatodea</taxon>
        <taxon>Timematodea</taxon>
        <taxon>Timematoidea</taxon>
        <taxon>Timematidae</taxon>
        <taxon>Timema</taxon>
    </lineage>
</organism>
<sequence length="78" mass="8771">MNRHPEVKREQEPPVELESQFILRLPQFLFEKCAESVDVSKTASHESLDYSDTASVLLREVFSSGQETVDSIAGFGIN</sequence>
<evidence type="ECO:0000313" key="1">
    <source>
        <dbReference type="EMBL" id="CAD7411365.1"/>
    </source>
</evidence>
<proteinExistence type="predicted"/>
<reference evidence="1" key="1">
    <citation type="submission" date="2020-11" db="EMBL/GenBank/DDBJ databases">
        <authorList>
            <person name="Tran Van P."/>
        </authorList>
    </citation>
    <scope>NUCLEOTIDE SEQUENCE</scope>
</reference>
<protein>
    <submittedName>
        <fullName evidence="1">Uncharacterized protein</fullName>
    </submittedName>
</protein>
<dbReference type="AlphaFoldDB" id="A0A7R9DAZ2"/>
<accession>A0A7R9DAZ2</accession>
<name>A0A7R9DAZ2_TIMPO</name>